<dbReference type="OrthoDB" id="9812459at2"/>
<evidence type="ECO:0000313" key="2">
    <source>
        <dbReference type="EMBL" id="AEI07632.1"/>
    </source>
</evidence>
<dbReference type="STRING" id="504832.OCA5_c29410"/>
<reference evidence="2 3" key="1">
    <citation type="journal article" date="2011" name="J. Bacteriol.">
        <title>Complete genome sequences of the chemolithoautotrophic Oligotropha carboxidovorans strains OM4 and OM5.</title>
        <authorList>
            <person name="Volland S."/>
            <person name="Rachinger M."/>
            <person name="Strittmatter A."/>
            <person name="Daniel R."/>
            <person name="Gottschalk G."/>
            <person name="Meyer O."/>
        </authorList>
    </citation>
    <scope>NUCLEOTIDE SEQUENCE [LARGE SCALE GENOMIC DNA]</scope>
    <source>
        <strain evidence="3">ATCC 49405 / DSM 1227 / KCTC 32145 / OM5</strain>
    </source>
</reference>
<feature type="region of interest" description="Disordered" evidence="1">
    <location>
        <begin position="41"/>
        <end position="71"/>
    </location>
</feature>
<dbReference type="AlphaFoldDB" id="B6JBT7"/>
<dbReference type="InterPro" id="IPR041374">
    <property type="entry name" value="BaeRF_family12"/>
</dbReference>
<dbReference type="RefSeq" id="WP_012562183.1">
    <property type="nucleotide sequence ID" value="NC_011386.1"/>
</dbReference>
<dbReference type="HOGENOM" id="CLU_105864_3_0_5"/>
<evidence type="ECO:0000256" key="1">
    <source>
        <dbReference type="SAM" id="MobiDB-lite"/>
    </source>
</evidence>
<dbReference type="KEGG" id="ocg:OCA5_c29410"/>
<evidence type="ECO:0000313" key="3">
    <source>
        <dbReference type="Proteomes" id="UP000007730"/>
    </source>
</evidence>
<accession>B6JBT7</accession>
<protein>
    <recommendedName>
        <fullName evidence="4">Host attachment protein</fullName>
    </recommendedName>
</protein>
<dbReference type="EMBL" id="CP002826">
    <property type="protein sequence ID" value="AEI07632.1"/>
    <property type="molecule type" value="Genomic_DNA"/>
</dbReference>
<feature type="compositionally biased region" description="Basic and acidic residues" evidence="1">
    <location>
        <begin position="41"/>
        <end position="63"/>
    </location>
</feature>
<sequence>MSKIKLPPAALVLVADGRKALFLRNAGDEVFPNLVVARAYKDDNPPTREQGTDRPGRVHESSTSRRSQVETTDWHVVEEQRFIETTADSLKRYVEDEDVKNIVIIAPPRVIGDLRGTLADSVRRQVLTEIEKDLTNQPTYEIEKYFTEPRPGN</sequence>
<dbReference type="eggNOG" id="COG5622">
    <property type="taxonomic scope" value="Bacteria"/>
</dbReference>
<organism evidence="2 3">
    <name type="scientific">Afipia carboxidovorans (strain ATCC 49405 / DSM 1227 / KCTC 32145 / OM5)</name>
    <name type="common">Oligotropha carboxidovorans</name>
    <dbReference type="NCBI Taxonomy" id="504832"/>
    <lineage>
        <taxon>Bacteria</taxon>
        <taxon>Pseudomonadati</taxon>
        <taxon>Pseudomonadota</taxon>
        <taxon>Alphaproteobacteria</taxon>
        <taxon>Hyphomicrobiales</taxon>
        <taxon>Nitrobacteraceae</taxon>
        <taxon>Afipia</taxon>
    </lineage>
</organism>
<proteinExistence type="predicted"/>
<dbReference type="KEGG" id="oca:OCAR_5018"/>
<dbReference type="Proteomes" id="UP000007730">
    <property type="component" value="Chromosome"/>
</dbReference>
<gene>
    <name evidence="2" type="ordered locus">OCA5_c29410</name>
</gene>
<dbReference type="Pfam" id="PF18856">
    <property type="entry name" value="baeRF_family12"/>
    <property type="match status" value="1"/>
</dbReference>
<dbReference type="PATRIC" id="fig|504832.7.peg.3103"/>
<evidence type="ECO:0008006" key="4">
    <source>
        <dbReference type="Google" id="ProtNLM"/>
    </source>
</evidence>
<keyword evidence="3" id="KW-1185">Reference proteome</keyword>
<name>B6JBT7_AFIC5</name>